<comment type="caution">
    <text evidence="2">The sequence shown here is derived from an EMBL/GenBank/DDBJ whole genome shotgun (WGS) entry which is preliminary data.</text>
</comment>
<dbReference type="EMBL" id="JABANO010007054">
    <property type="protein sequence ID" value="KAF4750776.1"/>
    <property type="molecule type" value="Genomic_DNA"/>
</dbReference>
<evidence type="ECO:0000313" key="3">
    <source>
        <dbReference type="Proteomes" id="UP000553632"/>
    </source>
</evidence>
<feature type="domain" description="eIF2D winged helix" evidence="1">
    <location>
        <begin position="27"/>
        <end position="126"/>
    </location>
</feature>
<dbReference type="InterPro" id="IPR057429">
    <property type="entry name" value="WH_eIF2D"/>
</dbReference>
<feature type="non-terminal residue" evidence="2">
    <location>
        <position position="1"/>
    </location>
</feature>
<keyword evidence="2" id="KW-0396">Initiation factor</keyword>
<reference evidence="2 3" key="1">
    <citation type="submission" date="2020-04" db="EMBL/GenBank/DDBJ databases">
        <title>Perkinsus olseni comparative genomics.</title>
        <authorList>
            <person name="Bogema D.R."/>
        </authorList>
    </citation>
    <scope>NUCLEOTIDE SEQUENCE [LARGE SCALE GENOMIC DNA]</scope>
    <source>
        <strain evidence="2 3">ATCC PRA-207</strain>
    </source>
</reference>
<dbReference type="GO" id="GO:0003743">
    <property type="term" value="F:translation initiation factor activity"/>
    <property type="evidence" value="ECO:0007669"/>
    <property type="project" value="UniProtKB-KW"/>
</dbReference>
<organism evidence="2 3">
    <name type="scientific">Perkinsus olseni</name>
    <name type="common">Perkinsus atlanticus</name>
    <dbReference type="NCBI Taxonomy" id="32597"/>
    <lineage>
        <taxon>Eukaryota</taxon>
        <taxon>Sar</taxon>
        <taxon>Alveolata</taxon>
        <taxon>Perkinsozoa</taxon>
        <taxon>Perkinsea</taxon>
        <taxon>Perkinsida</taxon>
        <taxon>Perkinsidae</taxon>
        <taxon>Perkinsus</taxon>
    </lineage>
</organism>
<dbReference type="PANTHER" id="PTHR12217:SF4">
    <property type="entry name" value="EUKARYOTIC TRANSLATION INITIATION FACTOR 2D"/>
    <property type="match status" value="1"/>
</dbReference>
<dbReference type="PANTHER" id="PTHR12217">
    <property type="entry name" value="EUKARYOTIC TRANSLATION INITIATION FACTOR 2D"/>
    <property type="match status" value="1"/>
</dbReference>
<dbReference type="Pfam" id="PF25304">
    <property type="entry name" value="WHD_eIF2D"/>
    <property type="match status" value="1"/>
</dbReference>
<dbReference type="Proteomes" id="UP000553632">
    <property type="component" value="Unassembled WGS sequence"/>
</dbReference>
<evidence type="ECO:0000313" key="2">
    <source>
        <dbReference type="EMBL" id="KAF4750776.1"/>
    </source>
</evidence>
<evidence type="ECO:0000259" key="1">
    <source>
        <dbReference type="Pfam" id="PF25304"/>
    </source>
</evidence>
<protein>
    <submittedName>
        <fullName evidence="2">Eukaryotic translation initiation factor 2D</fullName>
    </submittedName>
</protein>
<feature type="non-terminal residue" evidence="2">
    <location>
        <position position="246"/>
    </location>
</feature>
<keyword evidence="3" id="KW-1185">Reference proteome</keyword>
<gene>
    <name evidence="2" type="primary">EIF2D_1</name>
    <name evidence="2" type="ORF">FOZ63_010089</name>
</gene>
<keyword evidence="2" id="KW-0648">Protein biosynthesis</keyword>
<sequence length="246" mass="26971">STEEGGTEKTQEAAASGSETMVQAQYDELVRYAVIEVLANIDKSSLPVQAAVLYSDAQKACSDLRKRPDLLSRLAELGPDVRDAENIRVDIKKTSWRKVGKLLKELEKEGILKMKDKRGDVIITSISQGKEELRAHAITAKATKSAPRVKHAATAASVEGLKSSIDSELRVRVVGMYKPHQVWKPVLEASLGSVLGKHDFLSAKECRRLFQKYIKGLEESRPEETPSATSQNRSDVCVDALLASAL</sequence>
<name>A0A7J6U218_PEROL</name>
<dbReference type="GO" id="GO:0001731">
    <property type="term" value="P:formation of translation preinitiation complex"/>
    <property type="evidence" value="ECO:0007669"/>
    <property type="project" value="InterPro"/>
</dbReference>
<dbReference type="AlphaFoldDB" id="A0A7J6U218"/>
<proteinExistence type="predicted"/>
<dbReference type="InterPro" id="IPR039757">
    <property type="entry name" value="EIF2D"/>
</dbReference>
<accession>A0A7J6U218</accession>